<evidence type="ECO:0000313" key="3">
    <source>
        <dbReference type="Proteomes" id="UP000007799"/>
    </source>
</evidence>
<evidence type="ECO:0008006" key="4">
    <source>
        <dbReference type="Google" id="ProtNLM"/>
    </source>
</evidence>
<dbReference type="AlphaFoldDB" id="F2UHV1"/>
<feature type="chain" id="PRO_5003287526" description="PKD domain-containing protein" evidence="1">
    <location>
        <begin position="25"/>
        <end position="164"/>
    </location>
</feature>
<dbReference type="KEGG" id="sre:PTSG_08051"/>
<keyword evidence="3" id="KW-1185">Reference proteome</keyword>
<keyword evidence="1" id="KW-0732">Signal</keyword>
<feature type="signal peptide" evidence="1">
    <location>
        <begin position="1"/>
        <end position="24"/>
    </location>
</feature>
<gene>
    <name evidence="2" type="ORF">PTSG_08051</name>
</gene>
<dbReference type="SUPFAM" id="SSF49299">
    <property type="entry name" value="PKD domain"/>
    <property type="match status" value="1"/>
</dbReference>
<dbReference type="RefSeq" id="XP_004991072.1">
    <property type="nucleotide sequence ID" value="XM_004991015.1"/>
</dbReference>
<accession>F2UHV1</accession>
<dbReference type="EMBL" id="GL832975">
    <property type="protein sequence ID" value="EGD76700.1"/>
    <property type="molecule type" value="Genomic_DNA"/>
</dbReference>
<sequence>MLGVLFNGGFGCILAGLLLGAAFSQQHVVTAALPAAPIDAINDDARLAPLDCARASGYNVSCCPFTCTPTFDPHTEIVPVPGQRAAVALVMAFNDCPQGPGHYTWRVDWHDGCVTSGTYDHLLQVHEQHQYAKAGVYEITAEYCSTPAPGCSSCSTMTTTINVH</sequence>
<evidence type="ECO:0000256" key="1">
    <source>
        <dbReference type="SAM" id="SignalP"/>
    </source>
</evidence>
<protein>
    <recommendedName>
        <fullName evidence="4">PKD domain-containing protein</fullName>
    </recommendedName>
</protein>
<dbReference type="GeneID" id="16071634"/>
<reference evidence="2" key="1">
    <citation type="submission" date="2009-08" db="EMBL/GenBank/DDBJ databases">
        <title>Annotation of Salpingoeca rosetta.</title>
        <authorList>
            <consortium name="The Broad Institute Genome Sequencing Platform"/>
            <person name="Russ C."/>
            <person name="Cuomo C."/>
            <person name="Burger G."/>
            <person name="Gray M.W."/>
            <person name="Holland P.W.H."/>
            <person name="King N."/>
            <person name="Lang F.B.F."/>
            <person name="Roger A.J."/>
            <person name="Ruiz-Trillo I."/>
            <person name="Young S.K."/>
            <person name="Zeng Q."/>
            <person name="Gargeya S."/>
            <person name="Alvarado L."/>
            <person name="Berlin A."/>
            <person name="Chapman S.B."/>
            <person name="Chen Z."/>
            <person name="Freedman E."/>
            <person name="Gellesch M."/>
            <person name="Goldberg J."/>
            <person name="Griggs A."/>
            <person name="Gujja S."/>
            <person name="Heilman E."/>
            <person name="Heiman D."/>
            <person name="Howarth C."/>
            <person name="Mehta T."/>
            <person name="Neiman D."/>
            <person name="Pearson M."/>
            <person name="Roberts A."/>
            <person name="Saif S."/>
            <person name="Shea T."/>
            <person name="Shenoy N."/>
            <person name="Sisk P."/>
            <person name="Stolte C."/>
            <person name="Sykes S."/>
            <person name="White J."/>
            <person name="Yandava C."/>
            <person name="Haas B."/>
            <person name="Nusbaum C."/>
            <person name="Birren B."/>
        </authorList>
    </citation>
    <scope>NUCLEOTIDE SEQUENCE [LARGE SCALE GENOMIC DNA]</scope>
    <source>
        <strain evidence="2">ATCC 50818</strain>
    </source>
</reference>
<name>F2UHV1_SALR5</name>
<organism evidence="3">
    <name type="scientific">Salpingoeca rosetta (strain ATCC 50818 / BSB-021)</name>
    <dbReference type="NCBI Taxonomy" id="946362"/>
    <lineage>
        <taxon>Eukaryota</taxon>
        <taxon>Choanoflagellata</taxon>
        <taxon>Craspedida</taxon>
        <taxon>Salpingoecidae</taxon>
        <taxon>Salpingoeca</taxon>
    </lineage>
</organism>
<dbReference type="InParanoid" id="F2UHV1"/>
<evidence type="ECO:0000313" key="2">
    <source>
        <dbReference type="EMBL" id="EGD76700.1"/>
    </source>
</evidence>
<dbReference type="InterPro" id="IPR035986">
    <property type="entry name" value="PKD_dom_sf"/>
</dbReference>
<proteinExistence type="predicted"/>
<dbReference type="Proteomes" id="UP000007799">
    <property type="component" value="Unassembled WGS sequence"/>
</dbReference>